<dbReference type="EMBL" id="JAVHUY010000047">
    <property type="protein sequence ID" value="MDQ7909840.1"/>
    <property type="molecule type" value="Genomic_DNA"/>
</dbReference>
<dbReference type="InterPro" id="IPR003594">
    <property type="entry name" value="HATPase_dom"/>
</dbReference>
<dbReference type="SMART" id="SM00091">
    <property type="entry name" value="PAS"/>
    <property type="match status" value="1"/>
</dbReference>
<dbReference type="InterPro" id="IPR036890">
    <property type="entry name" value="HATPase_C_sf"/>
</dbReference>
<dbReference type="SUPFAM" id="SSF55781">
    <property type="entry name" value="GAF domain-like"/>
    <property type="match status" value="1"/>
</dbReference>
<dbReference type="Proteomes" id="UP001230908">
    <property type="component" value="Unassembled WGS sequence"/>
</dbReference>
<dbReference type="InterPro" id="IPR000014">
    <property type="entry name" value="PAS"/>
</dbReference>
<dbReference type="Pfam" id="PF13426">
    <property type="entry name" value="PAS_9"/>
    <property type="match status" value="1"/>
</dbReference>
<dbReference type="NCBIfam" id="TIGR00229">
    <property type="entry name" value="sensory_box"/>
    <property type="match status" value="1"/>
</dbReference>
<evidence type="ECO:0000256" key="6">
    <source>
        <dbReference type="ARBA" id="ARBA00023012"/>
    </source>
</evidence>
<sequence>MSGKADSGAAGSGLARSRPQADVDDADANLLIDVLRQAKLAVWVADNSDADYAIRLWNQGAERIYGFKRSEALGRNYLSLFVNPNERQQAIDSHRRIVESGEAYGWNYAADDVAKDGRTLTVLGNSFRVWDETRGRYLHAEVGIDISYLEQLSHQLDRSRQLALLHGGDARHQLKIVRALQVLNEAIASLSRPDERGLDRVVQAVGDGLRDMLLLSDALCRVWMLEEVEEPWLATGSDELPQPPRVAETDLIQKTISSNTVEVLTDGRPIVDDGDGGYHSVVTAPLHIGTEPRGVLIMFFRGAEPLSDDDRELIQPFSSYAAVAIVMAGLAREQKRQRYEETERIRHVIIESVLHTVGNEAGLAKLAADSLAEDLDGQGAALPARARRDLDQIRSSVDRLGQIMGEVMRLSVNVSEQARLRLGEVVRIVTRTVERDYYDRVVIWHDIDPALFVEASEYLLREAVGNLVRNAVQAMLDADGGGELRLSATSVERDWNGRRRHIVMLDVEDSGPGIPQDHRQRVWDSGFSTRGEGHGHGLYHTRGLVGMLGGAVELLEEQSKLGGAHFRMYLHRSAPAA</sequence>
<evidence type="ECO:0000256" key="2">
    <source>
        <dbReference type="ARBA" id="ARBA00022679"/>
    </source>
</evidence>
<evidence type="ECO:0000256" key="5">
    <source>
        <dbReference type="ARBA" id="ARBA00022840"/>
    </source>
</evidence>
<feature type="domain" description="PAS" evidence="9">
    <location>
        <begin position="27"/>
        <end position="101"/>
    </location>
</feature>
<dbReference type="PROSITE" id="PS50112">
    <property type="entry name" value="PAS"/>
    <property type="match status" value="1"/>
</dbReference>
<dbReference type="PANTHER" id="PTHR43065:SF10">
    <property type="entry name" value="PEROXIDE STRESS-ACTIVATED HISTIDINE KINASE MAK3"/>
    <property type="match status" value="1"/>
</dbReference>
<dbReference type="InterPro" id="IPR035965">
    <property type="entry name" value="PAS-like_dom_sf"/>
</dbReference>
<evidence type="ECO:0000259" key="8">
    <source>
        <dbReference type="PROSITE" id="PS50109"/>
    </source>
</evidence>
<proteinExistence type="predicted"/>
<dbReference type="PANTHER" id="PTHR43065">
    <property type="entry name" value="SENSOR HISTIDINE KINASE"/>
    <property type="match status" value="1"/>
</dbReference>
<keyword evidence="11" id="KW-1185">Reference proteome</keyword>
<evidence type="ECO:0000259" key="9">
    <source>
        <dbReference type="PROSITE" id="PS50112"/>
    </source>
</evidence>
<dbReference type="InterPro" id="IPR005467">
    <property type="entry name" value="His_kinase_dom"/>
</dbReference>
<feature type="region of interest" description="Disordered" evidence="7">
    <location>
        <begin position="1"/>
        <end position="20"/>
    </location>
</feature>
<dbReference type="Pfam" id="PF02518">
    <property type="entry name" value="HATPase_c"/>
    <property type="match status" value="1"/>
</dbReference>
<keyword evidence="1" id="KW-0597">Phosphoprotein</keyword>
<keyword evidence="3" id="KW-0547">Nucleotide-binding</keyword>
<evidence type="ECO:0000256" key="3">
    <source>
        <dbReference type="ARBA" id="ARBA00022741"/>
    </source>
</evidence>
<dbReference type="CDD" id="cd00130">
    <property type="entry name" value="PAS"/>
    <property type="match status" value="1"/>
</dbReference>
<feature type="compositionally biased region" description="Low complexity" evidence="7">
    <location>
        <begin position="1"/>
        <end position="17"/>
    </location>
</feature>
<accession>A0ABU0ZS30</accession>
<reference evidence="10 11" key="1">
    <citation type="submission" date="2023-08" db="EMBL/GenBank/DDBJ databases">
        <title>Phytohabitans sansha sp. nov., isolated from marine sediment.</title>
        <authorList>
            <person name="Zhao Y."/>
            <person name="Yi K."/>
        </authorList>
    </citation>
    <scope>NUCLEOTIDE SEQUENCE [LARGE SCALE GENOMIC DNA]</scope>
    <source>
        <strain evidence="10 11">ZYX-F-186</strain>
    </source>
</reference>
<keyword evidence="5 10" id="KW-0067">ATP-binding</keyword>
<dbReference type="InterPro" id="IPR029016">
    <property type="entry name" value="GAF-like_dom_sf"/>
</dbReference>
<dbReference type="GO" id="GO:0005524">
    <property type="term" value="F:ATP binding"/>
    <property type="evidence" value="ECO:0007669"/>
    <property type="project" value="UniProtKB-KW"/>
</dbReference>
<organism evidence="10 11">
    <name type="scientific">Phytohabitans maris</name>
    <dbReference type="NCBI Taxonomy" id="3071409"/>
    <lineage>
        <taxon>Bacteria</taxon>
        <taxon>Bacillati</taxon>
        <taxon>Actinomycetota</taxon>
        <taxon>Actinomycetes</taxon>
        <taxon>Micromonosporales</taxon>
        <taxon>Micromonosporaceae</taxon>
    </lineage>
</organism>
<keyword evidence="2" id="KW-0808">Transferase</keyword>
<evidence type="ECO:0000313" key="11">
    <source>
        <dbReference type="Proteomes" id="UP001230908"/>
    </source>
</evidence>
<dbReference type="Gene3D" id="3.30.450.40">
    <property type="match status" value="1"/>
</dbReference>
<gene>
    <name evidence="10" type="ORF">RB614_35620</name>
</gene>
<name>A0ABU0ZS30_9ACTN</name>
<dbReference type="SUPFAM" id="SSF55785">
    <property type="entry name" value="PYP-like sensor domain (PAS domain)"/>
    <property type="match status" value="1"/>
</dbReference>
<dbReference type="Gene3D" id="3.30.450.20">
    <property type="entry name" value="PAS domain"/>
    <property type="match status" value="1"/>
</dbReference>
<dbReference type="Gene3D" id="3.30.565.10">
    <property type="entry name" value="Histidine kinase-like ATPase, C-terminal domain"/>
    <property type="match status" value="1"/>
</dbReference>
<evidence type="ECO:0000256" key="7">
    <source>
        <dbReference type="SAM" id="MobiDB-lite"/>
    </source>
</evidence>
<feature type="domain" description="Histidine kinase" evidence="8">
    <location>
        <begin position="352"/>
        <end position="574"/>
    </location>
</feature>
<dbReference type="SUPFAM" id="SSF55874">
    <property type="entry name" value="ATPase domain of HSP90 chaperone/DNA topoisomerase II/histidine kinase"/>
    <property type="match status" value="1"/>
</dbReference>
<comment type="caution">
    <text evidence="10">The sequence shown here is derived from an EMBL/GenBank/DDBJ whole genome shotgun (WGS) entry which is preliminary data.</text>
</comment>
<evidence type="ECO:0000256" key="1">
    <source>
        <dbReference type="ARBA" id="ARBA00022553"/>
    </source>
</evidence>
<evidence type="ECO:0000256" key="4">
    <source>
        <dbReference type="ARBA" id="ARBA00022777"/>
    </source>
</evidence>
<keyword evidence="4" id="KW-0418">Kinase</keyword>
<dbReference type="SMART" id="SM00387">
    <property type="entry name" value="HATPase_c"/>
    <property type="match status" value="1"/>
</dbReference>
<protein>
    <submittedName>
        <fullName evidence="10">ATP-binding protein</fullName>
    </submittedName>
</protein>
<dbReference type="RefSeq" id="WP_308717096.1">
    <property type="nucleotide sequence ID" value="NZ_JAVHUY010000047.1"/>
</dbReference>
<dbReference type="PROSITE" id="PS50109">
    <property type="entry name" value="HIS_KIN"/>
    <property type="match status" value="1"/>
</dbReference>
<evidence type="ECO:0000313" key="10">
    <source>
        <dbReference type="EMBL" id="MDQ7909840.1"/>
    </source>
</evidence>
<keyword evidence="6" id="KW-0902">Two-component regulatory system</keyword>